<dbReference type="STRING" id="551991.SAMN05192529_13133"/>
<gene>
    <name evidence="1" type="ORF">SAMN05192529_13133</name>
</gene>
<organism evidence="1 2">
    <name type="scientific">Arachidicoccus rhizosphaerae</name>
    <dbReference type="NCBI Taxonomy" id="551991"/>
    <lineage>
        <taxon>Bacteria</taxon>
        <taxon>Pseudomonadati</taxon>
        <taxon>Bacteroidota</taxon>
        <taxon>Chitinophagia</taxon>
        <taxon>Chitinophagales</taxon>
        <taxon>Chitinophagaceae</taxon>
        <taxon>Arachidicoccus</taxon>
    </lineage>
</organism>
<name>A0A1H4CFY5_9BACT</name>
<evidence type="ECO:0000313" key="2">
    <source>
        <dbReference type="Proteomes" id="UP000199041"/>
    </source>
</evidence>
<accession>A0A1H4CFY5</accession>
<sequence>MMSVLRNGVYAPICVARNVNIELDGDINEASKPEGSTMRTYFYGWNSYKITVDGLVSIDPTQFTQSELEDLKLQRQVLSFKCEDSGNPGVIYSGDLLIESISKSTTYNDMQQFTMNCQGSGDLYKSGTVQNTNFVRNVQFTQTGDSTGTITFEPVGDATQWAYRVNGGALQTTTSTTISLTGINSIRNNILITPDNGNGTSYDFVMAGICYSAVTSLTVQQLDGSTLLASWVATSSATMFKWEAGDQSGTVAATSIVIPNLSGAVTVKITPLCSNNVFGVSMSKSFTLVDTCNSAITSTTYTQGVDTADIHFVSSGTAASFEYQVNGGSWVSTTDHDFTLTGLVQLESYTVVIRPKCANGIYGQSASLAFTASGSLLKSQDWDFTFAKNNCTGANSLGTSGTYNVPEGAYNLTQSTIKTIGDDMATIEFPAFITSIDRTGLTFGLTPDNTGTQYAIDDAQTDLNNKTAFLAWAVAKDADVNGQNYVNGSQTCKYVPLTAKCYPIVVSASNSASNQAAVEISAPLTYNDTEIDSLFNGLVTMPTLTLTITFNFTTPSGGTAHLNGSYNIGIASDHKGYGGTYYMAIPDGSTVNSASISQVQFGAINTTWKTPNTNIQCTAVENSI</sequence>
<dbReference type="EMBL" id="FNQY01000031">
    <property type="protein sequence ID" value="SEA59254.1"/>
    <property type="molecule type" value="Genomic_DNA"/>
</dbReference>
<dbReference type="Proteomes" id="UP000199041">
    <property type="component" value="Unassembled WGS sequence"/>
</dbReference>
<protein>
    <submittedName>
        <fullName evidence="1">Uncharacterized protein</fullName>
    </submittedName>
</protein>
<dbReference type="AlphaFoldDB" id="A0A1H4CFY5"/>
<reference evidence="1 2" key="1">
    <citation type="submission" date="2016-10" db="EMBL/GenBank/DDBJ databases">
        <authorList>
            <person name="de Groot N.N."/>
        </authorList>
    </citation>
    <scope>NUCLEOTIDE SEQUENCE [LARGE SCALE GENOMIC DNA]</scope>
    <source>
        <strain evidence="1 2">Vu-144</strain>
    </source>
</reference>
<keyword evidence="2" id="KW-1185">Reference proteome</keyword>
<proteinExistence type="predicted"/>
<evidence type="ECO:0000313" key="1">
    <source>
        <dbReference type="EMBL" id="SEA59254.1"/>
    </source>
</evidence>